<sequence>MSLTAVKMSEDVWLTCLTHALSTETEEIMGLLLGDIEYSKNGNVTALIWGASPQSRSDRRKDRVETNPEQLAAASAQADISLIFIGQKEAHRMTMLTGRTTRVIGWYHSHPHITVLPSHVDVRTQAMYQLLDSGFIGMIFSCFSEDINKIGRIQVIAFQSSDGKQNLISRPISLSPVNKNVVIDLDSSLSSSENLLLRSGSARAESPEQDTGDSSTATGSWKGVGRSSDLGGFFANADANHLERERVGGNYQTGDLSNTIADLDPMDMSESMQEAMHRSNLDMSGAEYVRKEIPLHVLPTSSLLKLDSPLTSFTDLQHVLYQEERAAYNQAILQNMRDGKVHPLTYIHHTSTYQASMCKLIEYCLSPAINALQDQLSENEIRLAMLTDEAKMLETDASKGGESSSSPRHPPSHGLRGSALVGHRDLHSSANLRTVSSPGSRSRKGGS</sequence>
<evidence type="ECO:0000313" key="1">
    <source>
        <dbReference type="EMBL" id="KAJ0007235.1"/>
    </source>
</evidence>
<evidence type="ECO:0000313" key="2">
    <source>
        <dbReference type="Proteomes" id="UP001163603"/>
    </source>
</evidence>
<dbReference type="EMBL" id="CM047750">
    <property type="protein sequence ID" value="KAJ0007235.1"/>
    <property type="molecule type" value="Genomic_DNA"/>
</dbReference>
<protein>
    <submittedName>
        <fullName evidence="1">Uncharacterized protein</fullName>
    </submittedName>
</protein>
<comment type="caution">
    <text evidence="1">The sequence shown here is derived from an EMBL/GenBank/DDBJ whole genome shotgun (WGS) entry which is preliminary data.</text>
</comment>
<proteinExistence type="predicted"/>
<accession>A0ACC0WZX3</accession>
<keyword evidence="2" id="KW-1185">Reference proteome</keyword>
<dbReference type="Proteomes" id="UP001163603">
    <property type="component" value="Chromosome 15"/>
</dbReference>
<name>A0ACC0WZX3_9ROSI</name>
<organism evidence="1 2">
    <name type="scientific">Pistacia integerrima</name>
    <dbReference type="NCBI Taxonomy" id="434235"/>
    <lineage>
        <taxon>Eukaryota</taxon>
        <taxon>Viridiplantae</taxon>
        <taxon>Streptophyta</taxon>
        <taxon>Embryophyta</taxon>
        <taxon>Tracheophyta</taxon>
        <taxon>Spermatophyta</taxon>
        <taxon>Magnoliopsida</taxon>
        <taxon>eudicotyledons</taxon>
        <taxon>Gunneridae</taxon>
        <taxon>Pentapetalae</taxon>
        <taxon>rosids</taxon>
        <taxon>malvids</taxon>
        <taxon>Sapindales</taxon>
        <taxon>Anacardiaceae</taxon>
        <taxon>Pistacia</taxon>
    </lineage>
</organism>
<reference evidence="2" key="1">
    <citation type="journal article" date="2023" name="G3 (Bethesda)">
        <title>Genome assembly and association tests identify interacting loci associated with vigor, precocity, and sex in interspecific pistachio rootstocks.</title>
        <authorList>
            <person name="Palmer W."/>
            <person name="Jacygrad E."/>
            <person name="Sagayaradj S."/>
            <person name="Cavanaugh K."/>
            <person name="Han R."/>
            <person name="Bertier L."/>
            <person name="Beede B."/>
            <person name="Kafkas S."/>
            <person name="Golino D."/>
            <person name="Preece J."/>
            <person name="Michelmore R."/>
        </authorList>
    </citation>
    <scope>NUCLEOTIDE SEQUENCE [LARGE SCALE GENOMIC DNA]</scope>
</reference>
<gene>
    <name evidence="1" type="ORF">Pint_30065</name>
</gene>